<organism evidence="1 2">
    <name type="scientific">Cannabis sativa</name>
    <name type="common">Hemp</name>
    <name type="synonym">Marijuana</name>
    <dbReference type="NCBI Taxonomy" id="3483"/>
    <lineage>
        <taxon>Eukaryota</taxon>
        <taxon>Viridiplantae</taxon>
        <taxon>Streptophyta</taxon>
        <taxon>Embryophyta</taxon>
        <taxon>Tracheophyta</taxon>
        <taxon>Spermatophyta</taxon>
        <taxon>Magnoliopsida</taxon>
        <taxon>eudicotyledons</taxon>
        <taxon>Gunneridae</taxon>
        <taxon>Pentapetalae</taxon>
        <taxon>rosids</taxon>
        <taxon>fabids</taxon>
        <taxon>Rosales</taxon>
        <taxon>Cannabaceae</taxon>
        <taxon>Cannabis</taxon>
    </lineage>
</organism>
<dbReference type="Proteomes" id="UP000596661">
    <property type="component" value="Chromosome 4"/>
</dbReference>
<dbReference type="GO" id="GO:0008113">
    <property type="term" value="F:peptide-methionine (S)-S-oxide reductase activity"/>
    <property type="evidence" value="ECO:0007669"/>
    <property type="project" value="InterPro"/>
</dbReference>
<keyword evidence="2" id="KW-1185">Reference proteome</keyword>
<dbReference type="AlphaFoldDB" id="A0A803R0C6"/>
<dbReference type="Gramene" id="novel_model_3560_5bd9a17a.1.5bd9b138">
    <property type="protein sequence ID" value="cds.novel_model_3560_5bd9a17a.1.5bd9b138"/>
    <property type="gene ID" value="novel_gene_1895_5bd9a17a"/>
</dbReference>
<dbReference type="SUPFAM" id="SSF55068">
    <property type="entry name" value="Peptide methionine sulfoxide reductase"/>
    <property type="match status" value="1"/>
</dbReference>
<dbReference type="Gramene" id="novel_model_3559_5bd9a17a">
    <property type="protein sequence ID" value="cds.novel_model_3559_5bd9a17a"/>
    <property type="gene ID" value="novel_gene_1895_5bd9a17a"/>
</dbReference>
<evidence type="ECO:0000313" key="2">
    <source>
        <dbReference type="Proteomes" id="UP000596661"/>
    </source>
</evidence>
<dbReference type="InterPro" id="IPR036509">
    <property type="entry name" value="Met_Sox_Rdtase_MsrA_sf"/>
</dbReference>
<reference evidence="1" key="2">
    <citation type="submission" date="2021-03" db="UniProtKB">
        <authorList>
            <consortium name="EnsemblPlants"/>
        </authorList>
    </citation>
    <scope>IDENTIFICATION</scope>
</reference>
<evidence type="ECO:0000313" key="1">
    <source>
        <dbReference type="EnsemblPlants" id="cds.novel_model_3559_5bd9a17a"/>
    </source>
</evidence>
<dbReference type="EnsemblPlants" id="novel_model_3560_5bd9a17a.1.5bd9b138">
    <property type="protein sequence ID" value="cds.novel_model_3560_5bd9a17a.1.5bd9b138"/>
    <property type="gene ID" value="novel_gene_1895_5bd9a17a"/>
</dbReference>
<reference evidence="1 2" key="1">
    <citation type="submission" date="2018-11" db="EMBL/GenBank/DDBJ databases">
        <authorList>
            <person name="Grassa J C."/>
        </authorList>
    </citation>
    <scope>NUCLEOTIDE SEQUENCE [LARGE SCALE GENOMIC DNA]</scope>
</reference>
<accession>A0A803R0C6</accession>
<evidence type="ECO:0008006" key="3">
    <source>
        <dbReference type="Google" id="ProtNLM"/>
    </source>
</evidence>
<dbReference type="EMBL" id="UZAU01000392">
    <property type="status" value="NOT_ANNOTATED_CDS"/>
    <property type="molecule type" value="Genomic_DNA"/>
</dbReference>
<sequence>MFRVLTLSQMVYSTRLERLDMGLGLKVEYDPKLITFKQFVEVFWSSHDSRLVFSYLIIFMV</sequence>
<dbReference type="EnsemblPlants" id="novel_model_3559_5bd9a17a">
    <property type="protein sequence ID" value="cds.novel_model_3559_5bd9a17a"/>
    <property type="gene ID" value="novel_gene_1895_5bd9a17a"/>
</dbReference>
<accession>A0A803R0C8</accession>
<proteinExistence type="predicted"/>
<name>A0A803R0C6_CANSA</name>
<protein>
    <recommendedName>
        <fullName evidence="3">Peptide-methionine (S)-S-oxide reductase</fullName>
    </recommendedName>
</protein>